<name>A0A3S8RXT5_9BACL</name>
<dbReference type="InterPro" id="IPR013785">
    <property type="entry name" value="Aldolase_TIM"/>
</dbReference>
<dbReference type="KEGG" id="plen:EIM92_17015"/>
<evidence type="ECO:0000256" key="1">
    <source>
        <dbReference type="ARBA" id="ARBA00004761"/>
    </source>
</evidence>
<dbReference type="GO" id="GO:0016829">
    <property type="term" value="F:lyase activity"/>
    <property type="evidence" value="ECO:0007669"/>
    <property type="project" value="UniProtKB-KW"/>
</dbReference>
<dbReference type="CDD" id="cd00452">
    <property type="entry name" value="KDPG_aldolase"/>
    <property type="match status" value="1"/>
</dbReference>
<evidence type="ECO:0000256" key="4">
    <source>
        <dbReference type="ARBA" id="ARBA00023239"/>
    </source>
</evidence>
<dbReference type="NCBIfam" id="TIGR01182">
    <property type="entry name" value="eda"/>
    <property type="match status" value="1"/>
</dbReference>
<proteinExistence type="inferred from homology"/>
<reference evidence="6 7" key="1">
    <citation type="submission" date="2018-11" db="EMBL/GenBank/DDBJ databases">
        <title>Genome sequencing of Paenibacillus lentus DSM25539(T).</title>
        <authorList>
            <person name="Kook J.-K."/>
            <person name="Park S.-N."/>
            <person name="Lim Y.K."/>
        </authorList>
    </citation>
    <scope>NUCLEOTIDE SEQUENCE [LARGE SCALE GENOMIC DNA]</scope>
    <source>
        <strain evidence="6 7">DSM 25539</strain>
    </source>
</reference>
<keyword evidence="7" id="KW-1185">Reference proteome</keyword>
<evidence type="ECO:0000256" key="3">
    <source>
        <dbReference type="ARBA" id="ARBA00011233"/>
    </source>
</evidence>
<dbReference type="AlphaFoldDB" id="A0A3S8RXT5"/>
<protein>
    <submittedName>
        <fullName evidence="6">Bifunctional 4-hydroxy-2-oxoglutarate aldolase/2-dehydro-3-deoxy-phosphogluconate aldolase</fullName>
    </submittedName>
</protein>
<evidence type="ECO:0000256" key="2">
    <source>
        <dbReference type="ARBA" id="ARBA00006906"/>
    </source>
</evidence>
<dbReference type="InterPro" id="IPR000887">
    <property type="entry name" value="Aldlse_KDPG_KHG"/>
</dbReference>
<dbReference type="RefSeq" id="WP_125083661.1">
    <property type="nucleotide sequence ID" value="NZ_CP034248.1"/>
</dbReference>
<dbReference type="SUPFAM" id="SSF51569">
    <property type="entry name" value="Aldolase"/>
    <property type="match status" value="1"/>
</dbReference>
<dbReference type="Proteomes" id="UP000273145">
    <property type="component" value="Chromosome"/>
</dbReference>
<dbReference type="EMBL" id="CP034248">
    <property type="protein sequence ID" value="AZK47637.1"/>
    <property type="molecule type" value="Genomic_DNA"/>
</dbReference>
<sequence length="215" mass="23367">MSMTFEQLKRERIIAILRHIPKNRADGLIEALANAGVVFVEATLNSDGALAMISRWRERYGEKMRIGAGTVLDLNMAKEAISAGAEYLIAPNLDESVVNYARQQSTDVYPGAMTPTEIVQAWNAGATAVKVFPMASLGLDYLREVRAPLSHIPMVATGGVRLNNIHEFLQIGAVAVGLGGSIVNMSLIKEGRFEEIERNAAKLVQAAKLVGKYDQ</sequence>
<accession>A0A3S8RXT5</accession>
<comment type="subunit">
    <text evidence="3">Homotrimer.</text>
</comment>
<keyword evidence="5" id="KW-0119">Carbohydrate metabolism</keyword>
<evidence type="ECO:0000313" key="6">
    <source>
        <dbReference type="EMBL" id="AZK47637.1"/>
    </source>
</evidence>
<gene>
    <name evidence="6" type="ORF">EIM92_17015</name>
</gene>
<evidence type="ECO:0000256" key="5">
    <source>
        <dbReference type="ARBA" id="ARBA00023277"/>
    </source>
</evidence>
<dbReference type="PANTHER" id="PTHR30246">
    <property type="entry name" value="2-KETO-3-DEOXY-6-PHOSPHOGLUCONATE ALDOLASE"/>
    <property type="match status" value="1"/>
</dbReference>
<dbReference type="Gene3D" id="3.20.20.70">
    <property type="entry name" value="Aldolase class I"/>
    <property type="match status" value="1"/>
</dbReference>
<dbReference type="Pfam" id="PF01081">
    <property type="entry name" value="Aldolase"/>
    <property type="match status" value="1"/>
</dbReference>
<organism evidence="6 7">
    <name type="scientific">Paenibacillus lentus</name>
    <dbReference type="NCBI Taxonomy" id="1338368"/>
    <lineage>
        <taxon>Bacteria</taxon>
        <taxon>Bacillati</taxon>
        <taxon>Bacillota</taxon>
        <taxon>Bacilli</taxon>
        <taxon>Bacillales</taxon>
        <taxon>Paenibacillaceae</taxon>
        <taxon>Paenibacillus</taxon>
    </lineage>
</organism>
<comment type="pathway">
    <text evidence="1">Carbohydrate acid metabolism.</text>
</comment>
<dbReference type="OrthoDB" id="9802667at2"/>
<evidence type="ECO:0000313" key="7">
    <source>
        <dbReference type="Proteomes" id="UP000273145"/>
    </source>
</evidence>
<comment type="similarity">
    <text evidence="2">Belongs to the KHG/KDPG aldolase family.</text>
</comment>
<keyword evidence="4" id="KW-0456">Lyase</keyword>
<dbReference type="PANTHER" id="PTHR30246:SF1">
    <property type="entry name" value="2-DEHYDRO-3-DEOXY-6-PHOSPHOGALACTONATE ALDOLASE-RELATED"/>
    <property type="match status" value="1"/>
</dbReference>